<dbReference type="EMBL" id="CAXAMM010043080">
    <property type="protein sequence ID" value="CAK9108388.1"/>
    <property type="molecule type" value="Genomic_DNA"/>
</dbReference>
<organism evidence="3 4">
    <name type="scientific">Durusdinium trenchii</name>
    <dbReference type="NCBI Taxonomy" id="1381693"/>
    <lineage>
        <taxon>Eukaryota</taxon>
        <taxon>Sar</taxon>
        <taxon>Alveolata</taxon>
        <taxon>Dinophyceae</taxon>
        <taxon>Suessiales</taxon>
        <taxon>Symbiodiniaceae</taxon>
        <taxon>Durusdinium</taxon>
    </lineage>
</organism>
<keyword evidence="2 3" id="KW-0812">Transmembrane</keyword>
<keyword evidence="2" id="KW-0472">Membrane</keyword>
<dbReference type="SUPFAM" id="SSF103473">
    <property type="entry name" value="MFS general substrate transporter"/>
    <property type="match status" value="1"/>
</dbReference>
<dbReference type="PANTHER" id="PTHR28658:SF3">
    <property type="entry name" value="TRANSMEMBRANE PROTEIN 180"/>
    <property type="match status" value="1"/>
</dbReference>
<feature type="transmembrane region" description="Helical" evidence="2">
    <location>
        <begin position="12"/>
        <end position="34"/>
    </location>
</feature>
<feature type="transmembrane region" description="Helical" evidence="2">
    <location>
        <begin position="98"/>
        <end position="116"/>
    </location>
</feature>
<feature type="transmembrane region" description="Helical" evidence="2">
    <location>
        <begin position="381"/>
        <end position="403"/>
    </location>
</feature>
<feature type="transmembrane region" description="Helical" evidence="2">
    <location>
        <begin position="317"/>
        <end position="335"/>
    </location>
</feature>
<evidence type="ECO:0000256" key="2">
    <source>
        <dbReference type="SAM" id="Phobius"/>
    </source>
</evidence>
<feature type="transmembrane region" description="Helical" evidence="2">
    <location>
        <begin position="169"/>
        <end position="189"/>
    </location>
</feature>
<feature type="region of interest" description="Disordered" evidence="1">
    <location>
        <begin position="251"/>
        <end position="298"/>
    </location>
</feature>
<evidence type="ECO:0000313" key="4">
    <source>
        <dbReference type="Proteomes" id="UP001642464"/>
    </source>
</evidence>
<evidence type="ECO:0000256" key="1">
    <source>
        <dbReference type="SAM" id="MobiDB-lite"/>
    </source>
</evidence>
<dbReference type="Pfam" id="PF13347">
    <property type="entry name" value="MFS_2"/>
    <property type="match status" value="1"/>
</dbReference>
<dbReference type="Gene3D" id="1.20.1250.20">
    <property type="entry name" value="MFS general substrate transporter like domains"/>
    <property type="match status" value="1"/>
</dbReference>
<dbReference type="Proteomes" id="UP001642464">
    <property type="component" value="Unassembled WGS sequence"/>
</dbReference>
<feature type="transmembrane region" description="Helical" evidence="2">
    <location>
        <begin position="355"/>
        <end position="374"/>
    </location>
</feature>
<proteinExistence type="predicted"/>
<reference evidence="3 4" key="1">
    <citation type="submission" date="2024-02" db="EMBL/GenBank/DDBJ databases">
        <authorList>
            <person name="Chen Y."/>
            <person name="Shah S."/>
            <person name="Dougan E. K."/>
            <person name="Thang M."/>
            <person name="Chan C."/>
        </authorList>
    </citation>
    <scope>NUCLEOTIDE SEQUENCE [LARGE SCALE GENOMIC DNA]</scope>
</reference>
<comment type="caution">
    <text evidence="3">The sequence shown here is derived from an EMBL/GenBank/DDBJ whole genome shotgun (WGS) entry which is preliminary data.</text>
</comment>
<protein>
    <submittedName>
        <fullName evidence="3">Transmembrane protein 180 (Major facilitator superfamily domain-containing 13A)</fullName>
    </submittedName>
</protein>
<feature type="transmembrane region" description="Helical" evidence="2">
    <location>
        <begin position="201"/>
        <end position="221"/>
    </location>
</feature>
<keyword evidence="4" id="KW-1185">Reference proteome</keyword>
<gene>
    <name evidence="3" type="ORF">SCF082_LOCUS50412</name>
</gene>
<sequence>MAAWWGQPKAHHVGFGLVMLASSAMNNLFVTYYLDLFMNVVQLGARSFYLGQLVFMVWNATNDPIFGWLSDRVGLRGADAGKKSPLGRQQSNILRRLAVIRTGGLLWCLAFVLIWFPPSRDYVGEAGMGLHFMLALCFYDGMLTLVEVNHSAILAEISSDSSERATMNAYSAVGAGLGSMSSLAGHALWARSEADLWGFRAMSVALALVCGLSFEVGCRLMQRHARQGYNKASRLSAEDGVEEIQCSACGPGVTAEGSSSSSATLRPGRSRGRGAGASTGASTVTGPGSEATVDGERGAEDGSVTGFLRQLLQQRNFWVFQALYFVQAFDCTFGKNHFSLFLDALAGRAFSAEVLGAIISASFILPWVGTLVVTPLIHRRGLYAVVSGILVTRLLWCAGGAALGPQLATPALAAAFVLSNRVLSEAVCRVCPLVISDLVDEDRFLHRRSASASATIVGGSTLLGKASQSLAPMLGFSLLRSQQGGGAPAATGAADQAGLLSLLVLLPLCCVGAQLLLWRLYSLRGRYLARVKAAVAHRGTASIV</sequence>
<feature type="transmembrane region" description="Helical" evidence="2">
    <location>
        <begin position="499"/>
        <end position="521"/>
    </location>
</feature>
<evidence type="ECO:0000313" key="3">
    <source>
        <dbReference type="EMBL" id="CAK9108388.1"/>
    </source>
</evidence>
<dbReference type="InterPro" id="IPR040035">
    <property type="entry name" value="TMEM180"/>
</dbReference>
<dbReference type="InterPro" id="IPR036259">
    <property type="entry name" value="MFS_trans_sf"/>
</dbReference>
<name>A0ABP0S7Q1_9DINO</name>
<dbReference type="PANTHER" id="PTHR28658">
    <property type="entry name" value="TRANSMEMBRANE PROTEIN 180"/>
    <property type="match status" value="1"/>
</dbReference>
<feature type="transmembrane region" description="Helical" evidence="2">
    <location>
        <begin position="128"/>
        <end position="148"/>
    </location>
</feature>
<keyword evidence="2" id="KW-1133">Transmembrane helix</keyword>
<feature type="compositionally biased region" description="Low complexity" evidence="1">
    <location>
        <begin position="276"/>
        <end position="289"/>
    </location>
</feature>
<accession>A0ABP0S7Q1</accession>